<sequence length="115" mass="14043">MDRKLIIIMFINLIIVSFQIWQFTRNNPQLYSFQVINIEFYSFFQRTNLIKLQILAVKIVMVQTYQDFCLVHNNQIKSIFQKIKYVSIHIIQLKMKINANDLREKKKMQIRIFRV</sequence>
<name>A0A8S1WL68_9CILI</name>
<accession>A0A8S1WL68</accession>
<protein>
    <recommendedName>
        <fullName evidence="4">Transmembrane protein</fullName>
    </recommendedName>
</protein>
<keyword evidence="1" id="KW-0812">Transmembrane</keyword>
<comment type="caution">
    <text evidence="2">The sequence shown here is derived from an EMBL/GenBank/DDBJ whole genome shotgun (WGS) entry which is preliminary data.</text>
</comment>
<reference evidence="2" key="1">
    <citation type="submission" date="2021-01" db="EMBL/GenBank/DDBJ databases">
        <authorList>
            <consortium name="Genoscope - CEA"/>
            <person name="William W."/>
        </authorList>
    </citation>
    <scope>NUCLEOTIDE SEQUENCE</scope>
</reference>
<proteinExistence type="predicted"/>
<organism evidence="2 3">
    <name type="scientific">Paramecium pentaurelia</name>
    <dbReference type="NCBI Taxonomy" id="43138"/>
    <lineage>
        <taxon>Eukaryota</taxon>
        <taxon>Sar</taxon>
        <taxon>Alveolata</taxon>
        <taxon>Ciliophora</taxon>
        <taxon>Intramacronucleata</taxon>
        <taxon>Oligohymenophorea</taxon>
        <taxon>Peniculida</taxon>
        <taxon>Parameciidae</taxon>
        <taxon>Paramecium</taxon>
    </lineage>
</organism>
<evidence type="ECO:0000313" key="3">
    <source>
        <dbReference type="Proteomes" id="UP000689195"/>
    </source>
</evidence>
<keyword evidence="1" id="KW-1133">Transmembrane helix</keyword>
<evidence type="ECO:0000256" key="1">
    <source>
        <dbReference type="SAM" id="Phobius"/>
    </source>
</evidence>
<keyword evidence="3" id="KW-1185">Reference proteome</keyword>
<feature type="transmembrane region" description="Helical" evidence="1">
    <location>
        <begin position="6"/>
        <end position="24"/>
    </location>
</feature>
<evidence type="ECO:0000313" key="2">
    <source>
        <dbReference type="EMBL" id="CAD8189447.1"/>
    </source>
</evidence>
<dbReference type="EMBL" id="CAJJDO010000094">
    <property type="protein sequence ID" value="CAD8189447.1"/>
    <property type="molecule type" value="Genomic_DNA"/>
</dbReference>
<dbReference type="Proteomes" id="UP000689195">
    <property type="component" value="Unassembled WGS sequence"/>
</dbReference>
<gene>
    <name evidence="2" type="ORF">PPENT_87.1.T0940030</name>
</gene>
<dbReference type="AlphaFoldDB" id="A0A8S1WL68"/>
<keyword evidence="1" id="KW-0472">Membrane</keyword>
<evidence type="ECO:0008006" key="4">
    <source>
        <dbReference type="Google" id="ProtNLM"/>
    </source>
</evidence>